<dbReference type="Pfam" id="PF21601">
    <property type="entry name" value="GldM_2nd"/>
    <property type="match status" value="1"/>
</dbReference>
<evidence type="ECO:0000259" key="2">
    <source>
        <dbReference type="Pfam" id="PF12081"/>
    </source>
</evidence>
<dbReference type="AlphaFoldDB" id="A0AA88K0J8"/>
<evidence type="ECO:0008006" key="6">
    <source>
        <dbReference type="Google" id="ProtNLM"/>
    </source>
</evidence>
<protein>
    <recommendedName>
        <fullName evidence="6">Gliding motility-associated protein GldM N-terminal domain-containing protein</fullName>
    </recommendedName>
</protein>
<keyword evidence="5" id="KW-1185">Reference proteome</keyword>
<evidence type="ECO:0000259" key="3">
    <source>
        <dbReference type="Pfam" id="PF21601"/>
    </source>
</evidence>
<comment type="caution">
    <text evidence="4">The sequence shown here is derived from an EMBL/GenBank/DDBJ whole genome shotgun (WGS) entry which is preliminary data.</text>
</comment>
<sequence>MGNMLAIHGSVCFWLMGAVACQTGESEADRQQLQALDATLQTLNRQQNREADRLMGRMQEAVALTRFYPADVTVLEKAETVRSRANTVRGRIKALRNKLLQAANQAGGAGLGGTQPVAATLLGPDEAANLLQQSLRQYARHIRQVVPDMSDLLAADAKDDPSIRAAVGDAFDGQSFGEFYFGSASVAAALTTLSQKEGEVLRMELLALEELSKKIQHADAFFKIGAYAIPNSNTVREGQHYEADLFLTTSRQEVFRVAMQANGRSVKIGPYGAGQIAFPVPATAPSGPAFWEASISGSYRGRDTTFRFRVPYTIQRQ</sequence>
<proteinExistence type="predicted"/>
<evidence type="ECO:0000256" key="1">
    <source>
        <dbReference type="SAM" id="Coils"/>
    </source>
</evidence>
<dbReference type="Pfam" id="PF12081">
    <property type="entry name" value="GldM_1st"/>
    <property type="match status" value="1"/>
</dbReference>
<evidence type="ECO:0000313" key="5">
    <source>
        <dbReference type="Proteomes" id="UP000326380"/>
    </source>
</evidence>
<dbReference type="EMBL" id="VTWU01000001">
    <property type="protein sequence ID" value="KAA9339693.1"/>
    <property type="molecule type" value="Genomic_DNA"/>
</dbReference>
<feature type="coiled-coil region" evidence="1">
    <location>
        <begin position="26"/>
        <end position="53"/>
    </location>
</feature>
<evidence type="ECO:0000313" key="4">
    <source>
        <dbReference type="EMBL" id="KAA9339693.1"/>
    </source>
</evidence>
<gene>
    <name evidence="4" type="ORF">F0P96_03500</name>
</gene>
<dbReference type="Proteomes" id="UP000326380">
    <property type="component" value="Unassembled WGS sequence"/>
</dbReference>
<dbReference type="InterPro" id="IPR048405">
    <property type="entry name" value="GldM_Ig-like-1"/>
</dbReference>
<keyword evidence="1" id="KW-0175">Coiled coil</keyword>
<name>A0AA88K0J8_9BACT</name>
<dbReference type="InterPro" id="IPR022720">
    <property type="entry name" value="Motility-assoc_prot_GldM_N"/>
</dbReference>
<organism evidence="4 5">
    <name type="scientific">Hymenobacter busanensis</name>
    <dbReference type="NCBI Taxonomy" id="2607656"/>
    <lineage>
        <taxon>Bacteria</taxon>
        <taxon>Pseudomonadati</taxon>
        <taxon>Bacteroidota</taxon>
        <taxon>Cytophagia</taxon>
        <taxon>Cytophagales</taxon>
        <taxon>Hymenobacteraceae</taxon>
        <taxon>Hymenobacter</taxon>
    </lineage>
</organism>
<accession>A0AA88K0J8</accession>
<feature type="domain" description="Gliding motility-associated protein GldM first immunoglobulin-like" evidence="3">
    <location>
        <begin position="223"/>
        <end position="314"/>
    </location>
</feature>
<feature type="domain" description="Gliding motility-associated protein GldM N-terminal" evidence="2">
    <location>
        <begin position="35"/>
        <end position="213"/>
    </location>
</feature>
<reference evidence="4 5" key="1">
    <citation type="submission" date="2019-09" db="EMBL/GenBank/DDBJ databases">
        <title>Genome sequence of Hymenobacter sp. M3.</title>
        <authorList>
            <person name="Srinivasan S."/>
        </authorList>
    </citation>
    <scope>NUCLEOTIDE SEQUENCE [LARGE SCALE GENOMIC DNA]</scope>
    <source>
        <strain evidence="4 5">M3</strain>
    </source>
</reference>